<dbReference type="InterPro" id="IPR005644">
    <property type="entry name" value="NolW-like"/>
</dbReference>
<dbReference type="GO" id="GO:0009306">
    <property type="term" value="P:protein secretion"/>
    <property type="evidence" value="ECO:0007669"/>
    <property type="project" value="InterPro"/>
</dbReference>
<dbReference type="Gene3D" id="3.30.1370.120">
    <property type="match status" value="1"/>
</dbReference>
<dbReference type="InterPro" id="IPR038591">
    <property type="entry name" value="NolW-like_sf"/>
</dbReference>
<evidence type="ECO:0000259" key="15">
    <source>
        <dbReference type="SMART" id="SM00965"/>
    </source>
</evidence>
<dbReference type="InterPro" id="IPR001775">
    <property type="entry name" value="GspD/PilQ"/>
</dbReference>
<dbReference type="RefSeq" id="WP_124704171.1">
    <property type="nucleotide sequence ID" value="NZ_BGOW01000010.1"/>
</dbReference>
<evidence type="ECO:0000256" key="2">
    <source>
        <dbReference type="ARBA" id="ARBA00006304"/>
    </source>
</evidence>
<keyword evidence="6" id="KW-0653">Protein transport</keyword>
<sequence length="740" mass="79067">MKNKLAHLYQQLLACIAVALFLAMGMQTVRAAGSDANSVQSLDYSTLEDGKLLIKVGLKQPLKASPAGFAINNPPRVVLDLAGASNGLGKNTVNVGQGALRDINIVQAGDRTRLVLNLSKAAQYTTRMEGNDLFITLQASNNQITSNETPRFAEGSPSAAKHSVRDIDFHRGSSGEGRIVATLSDTTTGIDIRKQGQQLVVDFLNTDAPRSLQRRLDVNDFATPVKYIETQSNGGNVRMVVEPKGDYEYSAYQADNQFTIEVRAKQEESGKTGSGKPKYTGDKLSLNFQNVEVRSVLQVIADFTGLNIITSDTVNGNLTLRLKDVPWDQALDIIMQSKGLDKRVNGNVIWIAPKDELVAKEKAELESRQATQALEPLVVRSYELNYMRAEQAARVLQGQAAAPGDNGEDVSCSAQAQGVKATPVTTTAAPTTAPGSAGGVSRILSARGSASSEPQTNSLIVSDTPSKQDEVRELLKLIDIPAKQVMIEARVVVADDGFSRQLGVRFGVQHGRPGDSVGVSNSAANAANGITSGVNGAAPFNFNFPNVNLPGAAGVTGTLGLSLINLGSGNLVSLELSALEADNRGKIISNPRVVTSNQRPAVILQGTQIPYITPGTANSPPTVTFKDAFLCLLVNPQILNNDSVILNVEVQKDAQGISVAGQPAIDTKRVKTQVRLKNGETAVLGGIFEQTTRNDTNKVPLLGDIPVLGNLFKTTNKQNSKMELLIFLTPRIIKDNMELR</sequence>
<evidence type="ECO:0000256" key="10">
    <source>
        <dbReference type="ARBA" id="ARBA00024678"/>
    </source>
</evidence>
<protein>
    <recommendedName>
        <fullName evidence="3">Type IV pilus biogenesis and competence protein PilQ</fullName>
    </recommendedName>
</protein>
<keyword evidence="8" id="KW-0998">Cell outer membrane</keyword>
<dbReference type="PANTHER" id="PTHR30604">
    <property type="entry name" value="PROTEIN TRANSPORT PROTEIN HOFQ"/>
    <property type="match status" value="1"/>
</dbReference>
<dbReference type="GO" id="GO:0030420">
    <property type="term" value="P:establishment of competence for transformation"/>
    <property type="evidence" value="ECO:0007669"/>
    <property type="project" value="UniProtKB-KW"/>
</dbReference>
<gene>
    <name evidence="16" type="ORF">SFMTTN_1148</name>
</gene>
<accession>A0A401JCF8</accession>
<dbReference type="Proteomes" id="UP000286806">
    <property type="component" value="Unassembled WGS sequence"/>
</dbReference>
<keyword evidence="4 12" id="KW-0813">Transport</keyword>
<dbReference type="GO" id="GO:0009279">
    <property type="term" value="C:cell outer membrane"/>
    <property type="evidence" value="ECO:0007669"/>
    <property type="project" value="UniProtKB-SubCell"/>
</dbReference>
<feature type="domain" description="Secretin/TonB short N-terminal" evidence="15">
    <location>
        <begin position="306"/>
        <end position="354"/>
    </location>
</feature>
<dbReference type="Gene3D" id="2.60.40.3470">
    <property type="match status" value="1"/>
</dbReference>
<dbReference type="Pfam" id="PF03958">
    <property type="entry name" value="Secretin_N"/>
    <property type="match status" value="1"/>
</dbReference>
<evidence type="ECO:0000256" key="6">
    <source>
        <dbReference type="ARBA" id="ARBA00022927"/>
    </source>
</evidence>
<dbReference type="InterPro" id="IPR004845">
    <property type="entry name" value="T2SS_GspD_CS"/>
</dbReference>
<keyword evidence="5 14" id="KW-0732">Signal</keyword>
<comment type="caution">
    <text evidence="16">The sequence shown here is derived from an EMBL/GenBank/DDBJ whole genome shotgun (WGS) entry which is preliminary data.</text>
</comment>
<dbReference type="Gene3D" id="3.30.1370.130">
    <property type="match status" value="1"/>
</dbReference>
<evidence type="ECO:0000256" key="12">
    <source>
        <dbReference type="RuleBase" id="RU004004"/>
    </source>
</evidence>
<dbReference type="InterPro" id="IPR011662">
    <property type="entry name" value="Secretin/TonB_short_N"/>
</dbReference>
<evidence type="ECO:0000256" key="4">
    <source>
        <dbReference type="ARBA" id="ARBA00022448"/>
    </source>
</evidence>
<feature type="chain" id="PRO_5019533007" description="Type IV pilus biogenesis and competence protein PilQ" evidence="14">
    <location>
        <begin position="32"/>
        <end position="740"/>
    </location>
</feature>
<evidence type="ECO:0000256" key="11">
    <source>
        <dbReference type="ARBA" id="ARBA00025897"/>
    </source>
</evidence>
<evidence type="ECO:0000256" key="8">
    <source>
        <dbReference type="ARBA" id="ARBA00023237"/>
    </source>
</evidence>
<dbReference type="PROSITE" id="PS00875">
    <property type="entry name" value="T2SP_D"/>
    <property type="match status" value="1"/>
</dbReference>
<organism evidence="16 17">
    <name type="scientific">Sulfuriferula multivorans</name>
    <dbReference type="NCBI Taxonomy" id="1559896"/>
    <lineage>
        <taxon>Bacteria</taxon>
        <taxon>Pseudomonadati</taxon>
        <taxon>Pseudomonadota</taxon>
        <taxon>Betaproteobacteria</taxon>
        <taxon>Nitrosomonadales</taxon>
        <taxon>Sulfuricellaceae</taxon>
        <taxon>Sulfuriferula</taxon>
    </lineage>
</organism>
<evidence type="ECO:0000256" key="5">
    <source>
        <dbReference type="ARBA" id="ARBA00022729"/>
    </source>
</evidence>
<dbReference type="InterPro" id="IPR013355">
    <property type="entry name" value="Pilus_4_PilQ"/>
</dbReference>
<dbReference type="InterPro" id="IPR004846">
    <property type="entry name" value="T2SS/T3SS_dom"/>
</dbReference>
<dbReference type="Pfam" id="PF07660">
    <property type="entry name" value="STN"/>
    <property type="match status" value="1"/>
</dbReference>
<evidence type="ECO:0000256" key="9">
    <source>
        <dbReference type="ARBA" id="ARBA00023287"/>
    </source>
</evidence>
<reference evidence="16 17" key="1">
    <citation type="journal article" date="2019" name="Front. Microbiol.">
        <title>Genomes of Neutrophilic Sulfur-Oxidizing Chemolithoautotrophs Representing 9 Proteobacterial Species From 8 Genera.</title>
        <authorList>
            <person name="Watanabe T."/>
            <person name="Kojima H."/>
            <person name="Umezawa K."/>
            <person name="Hori C."/>
            <person name="Takasuka T.E."/>
            <person name="Kato Y."/>
            <person name="Fukui M."/>
        </authorList>
    </citation>
    <scope>NUCLEOTIDE SEQUENCE [LARGE SCALE GENOMIC DNA]</scope>
    <source>
        <strain evidence="16 17">TTN</strain>
    </source>
</reference>
<name>A0A401JCF8_9PROT</name>
<comment type="subcellular location">
    <subcellularLocation>
        <location evidence="1 12">Cell outer membrane</location>
    </subcellularLocation>
</comment>
<evidence type="ECO:0000256" key="3">
    <source>
        <dbReference type="ARBA" id="ARBA00014124"/>
    </source>
</evidence>
<evidence type="ECO:0000256" key="1">
    <source>
        <dbReference type="ARBA" id="ARBA00004442"/>
    </source>
</evidence>
<comment type="function">
    <text evidence="10">Required for type IV pilus biogenesis and competence. Could function as a pore for exit of the pilus but also as a channel for entry of heme and antimicrobial agents and uptake of transforming DNA.</text>
</comment>
<dbReference type="OrthoDB" id="9779724at2"/>
<dbReference type="Pfam" id="PF11741">
    <property type="entry name" value="AMIN"/>
    <property type="match status" value="2"/>
</dbReference>
<dbReference type="Pfam" id="PF00263">
    <property type="entry name" value="Secretin"/>
    <property type="match status" value="1"/>
</dbReference>
<comment type="subunit">
    <text evidence="11">Homododecamer. Tetramer of trimer.</text>
</comment>
<keyword evidence="7" id="KW-0472">Membrane</keyword>
<feature type="signal peptide" evidence="14">
    <location>
        <begin position="1"/>
        <end position="31"/>
    </location>
</feature>
<evidence type="ECO:0000256" key="14">
    <source>
        <dbReference type="SAM" id="SignalP"/>
    </source>
</evidence>
<dbReference type="InterPro" id="IPR021731">
    <property type="entry name" value="AMIN_dom"/>
</dbReference>
<dbReference type="SMART" id="SM00965">
    <property type="entry name" value="STN"/>
    <property type="match status" value="1"/>
</dbReference>
<dbReference type="EMBL" id="BGOW01000010">
    <property type="protein sequence ID" value="GBL45341.1"/>
    <property type="molecule type" value="Genomic_DNA"/>
</dbReference>
<feature type="compositionally biased region" description="Low complexity" evidence="13">
    <location>
        <begin position="418"/>
        <end position="435"/>
    </location>
</feature>
<dbReference type="AlphaFoldDB" id="A0A401JCF8"/>
<evidence type="ECO:0000313" key="16">
    <source>
        <dbReference type="EMBL" id="GBL45341.1"/>
    </source>
</evidence>
<evidence type="ECO:0000256" key="13">
    <source>
        <dbReference type="SAM" id="MobiDB-lite"/>
    </source>
</evidence>
<feature type="region of interest" description="Disordered" evidence="13">
    <location>
        <begin position="400"/>
        <end position="439"/>
    </location>
</feature>
<dbReference type="PRINTS" id="PR00811">
    <property type="entry name" value="BCTERIALGSPD"/>
</dbReference>
<dbReference type="Gene3D" id="2.60.40.3500">
    <property type="match status" value="1"/>
</dbReference>
<dbReference type="PANTHER" id="PTHR30604:SF1">
    <property type="entry name" value="DNA UTILIZATION PROTEIN HOFQ"/>
    <property type="match status" value="1"/>
</dbReference>
<proteinExistence type="inferred from homology"/>
<dbReference type="InterPro" id="IPR051808">
    <property type="entry name" value="Type_IV_pilus_biogenesis"/>
</dbReference>
<evidence type="ECO:0000313" key="17">
    <source>
        <dbReference type="Proteomes" id="UP000286806"/>
    </source>
</evidence>
<dbReference type="NCBIfam" id="TIGR02515">
    <property type="entry name" value="IV_pilus_PilQ"/>
    <property type="match status" value="1"/>
</dbReference>
<evidence type="ECO:0000256" key="7">
    <source>
        <dbReference type="ARBA" id="ARBA00023136"/>
    </source>
</evidence>
<keyword evidence="17" id="KW-1185">Reference proteome</keyword>
<comment type="similarity">
    <text evidence="2">Belongs to the bacterial secretin family. PilQ subfamily.</text>
</comment>
<keyword evidence="9" id="KW-0178">Competence</keyword>